<keyword evidence="6" id="KW-0408">Iron</keyword>
<evidence type="ECO:0000256" key="4">
    <source>
        <dbReference type="ARBA" id="ARBA00022827"/>
    </source>
</evidence>
<name>A0AAE4ZBG9_9BACT</name>
<dbReference type="AlphaFoldDB" id="A0AAE4ZBG9"/>
<dbReference type="InterPro" id="IPR000172">
    <property type="entry name" value="GMC_OxRdtase_N"/>
</dbReference>
<keyword evidence="4" id="KW-0274">FAD</keyword>
<comment type="caution">
    <text evidence="9">The sequence shown here is derived from an EMBL/GenBank/DDBJ whole genome shotgun (WGS) entry which is preliminary data.</text>
</comment>
<evidence type="ECO:0000313" key="10">
    <source>
        <dbReference type="Proteomes" id="UP000702544"/>
    </source>
</evidence>
<keyword evidence="7" id="KW-0411">Iron-sulfur</keyword>
<dbReference type="PROSITE" id="PS00198">
    <property type="entry name" value="4FE4S_FER_1"/>
    <property type="match status" value="1"/>
</dbReference>
<evidence type="ECO:0000256" key="3">
    <source>
        <dbReference type="ARBA" id="ARBA00022723"/>
    </source>
</evidence>
<dbReference type="Proteomes" id="UP000702544">
    <property type="component" value="Unassembled WGS sequence"/>
</dbReference>
<dbReference type="GO" id="GO:0016614">
    <property type="term" value="F:oxidoreductase activity, acting on CH-OH group of donors"/>
    <property type="evidence" value="ECO:0007669"/>
    <property type="project" value="InterPro"/>
</dbReference>
<comment type="similarity">
    <text evidence="1">Belongs to the GMC oxidoreductase family.</text>
</comment>
<dbReference type="Gene3D" id="3.50.50.60">
    <property type="entry name" value="FAD/NAD(P)-binding domain"/>
    <property type="match status" value="2"/>
</dbReference>
<evidence type="ECO:0000259" key="8">
    <source>
        <dbReference type="PROSITE" id="PS51379"/>
    </source>
</evidence>
<dbReference type="PROSITE" id="PS51379">
    <property type="entry name" value="4FE4S_FER_2"/>
    <property type="match status" value="1"/>
</dbReference>
<dbReference type="GO" id="GO:0050660">
    <property type="term" value="F:flavin adenine dinucleotide binding"/>
    <property type="evidence" value="ECO:0007669"/>
    <property type="project" value="InterPro"/>
</dbReference>
<keyword evidence="2" id="KW-0285">Flavoprotein</keyword>
<feature type="domain" description="4Fe-4S ferredoxin-type" evidence="8">
    <location>
        <begin position="505"/>
        <end position="535"/>
    </location>
</feature>
<dbReference type="InterPro" id="IPR017900">
    <property type="entry name" value="4Fe4S_Fe_S_CS"/>
</dbReference>
<dbReference type="SUPFAM" id="SSF51905">
    <property type="entry name" value="FAD/NAD(P)-binding domain"/>
    <property type="match status" value="1"/>
</dbReference>
<dbReference type="PANTHER" id="PTHR46056:SF12">
    <property type="entry name" value="LONG-CHAIN-ALCOHOL OXIDASE"/>
    <property type="match status" value="1"/>
</dbReference>
<gene>
    <name evidence="9" type="ORF">GWO12_12235</name>
</gene>
<dbReference type="InterPro" id="IPR007867">
    <property type="entry name" value="GMC_OxRtase_C"/>
</dbReference>
<dbReference type="GO" id="GO:0046872">
    <property type="term" value="F:metal ion binding"/>
    <property type="evidence" value="ECO:0007669"/>
    <property type="project" value="UniProtKB-KW"/>
</dbReference>
<dbReference type="InterPro" id="IPR017896">
    <property type="entry name" value="4Fe4S_Fe-S-bd"/>
</dbReference>
<proteinExistence type="inferred from homology"/>
<evidence type="ECO:0000256" key="5">
    <source>
        <dbReference type="ARBA" id="ARBA00023002"/>
    </source>
</evidence>
<protein>
    <submittedName>
        <fullName evidence="9">GMC family oxidoreductase</fullName>
    </submittedName>
</protein>
<evidence type="ECO:0000256" key="6">
    <source>
        <dbReference type="ARBA" id="ARBA00023004"/>
    </source>
</evidence>
<dbReference type="Pfam" id="PF00732">
    <property type="entry name" value="GMC_oxred_N"/>
    <property type="match status" value="1"/>
</dbReference>
<evidence type="ECO:0000256" key="1">
    <source>
        <dbReference type="ARBA" id="ARBA00010790"/>
    </source>
</evidence>
<accession>A0AAE4ZBG9</accession>
<dbReference type="GO" id="GO:0051536">
    <property type="term" value="F:iron-sulfur cluster binding"/>
    <property type="evidence" value="ECO:0007669"/>
    <property type="project" value="UniProtKB-KW"/>
</dbReference>
<evidence type="ECO:0000256" key="7">
    <source>
        <dbReference type="ARBA" id="ARBA00023014"/>
    </source>
</evidence>
<reference evidence="9 10" key="1">
    <citation type="submission" date="2020-01" db="EMBL/GenBank/DDBJ databases">
        <title>Genomes assembled from Gulf of Kutch pelagic sediment metagenomes.</title>
        <authorList>
            <person name="Chandrashekar M."/>
            <person name="Mahajan M.S."/>
            <person name="Dave K.J."/>
            <person name="Vatsa P."/>
            <person name="Nathani N.M."/>
        </authorList>
    </citation>
    <scope>NUCLEOTIDE SEQUENCE [LARGE SCALE GENOMIC DNA]</scope>
    <source>
        <strain evidence="9">KS3-K002</strain>
    </source>
</reference>
<dbReference type="InterPro" id="IPR036188">
    <property type="entry name" value="FAD/NAD-bd_sf"/>
</dbReference>
<evidence type="ECO:0000256" key="2">
    <source>
        <dbReference type="ARBA" id="ARBA00022630"/>
    </source>
</evidence>
<organism evidence="9 10">
    <name type="scientific">Candidatus Kutchimonas denitrificans</name>
    <dbReference type="NCBI Taxonomy" id="3056748"/>
    <lineage>
        <taxon>Bacteria</taxon>
        <taxon>Pseudomonadati</taxon>
        <taxon>Gemmatimonadota</taxon>
        <taxon>Gemmatimonadia</taxon>
        <taxon>Candidatus Palauibacterales</taxon>
        <taxon>Candidatus Palauibacteraceae</taxon>
        <taxon>Candidatus Kutchimonas</taxon>
    </lineage>
</organism>
<dbReference type="Pfam" id="PF05199">
    <property type="entry name" value="GMC_oxred_C"/>
    <property type="match status" value="1"/>
</dbReference>
<dbReference type="PANTHER" id="PTHR46056">
    <property type="entry name" value="LONG-CHAIN-ALCOHOL OXIDASE"/>
    <property type="match status" value="1"/>
</dbReference>
<dbReference type="Pfam" id="PF13450">
    <property type="entry name" value="NAD_binding_8"/>
    <property type="match status" value="1"/>
</dbReference>
<keyword evidence="5" id="KW-0560">Oxidoreductase</keyword>
<evidence type="ECO:0000313" key="9">
    <source>
        <dbReference type="EMBL" id="NIR75861.1"/>
    </source>
</evidence>
<dbReference type="EMBL" id="JAACAK010000096">
    <property type="protein sequence ID" value="NIR75861.1"/>
    <property type="molecule type" value="Genomic_DNA"/>
</dbReference>
<keyword evidence="3" id="KW-0479">Metal-binding</keyword>
<sequence length="838" mass="94544">MPHDEAHRHTFESLSTLEKNELDRIMERSSAPTIPDVLGWEFRGWNLNPATKILGTRKFKKGFFLDVTTDQAWGYNVPCVQNEFDEPWVAKPSDDDPRRYFFFGVVPGSRAEKPRYRNSLIVDYNMWDEYFFANIFRFTVDYLVYPDPENRDLMLGKSYMEIGPIRFFLGYFVMERYNESEYGRQSKFLTEGQLRTVRALAEVFIEGSDEVISARDVMWNIDRQLERIDSSRKRSLKLVLFLIEHVLPRRGGWPFRRAFSKMKPAERKRFLEDRLKNPRNRGLLRDIARIRALFATGYYGDPRVHPSIGFQPVEKRPQYEPDRYRPVERPAIPLEDPTTERIQAEVCVIGSGAGGAVAAAELAAAGKDVVLLEEGPYVPYAEITHEEREMVPKLYKEGGLQSTVDVDMVILQGKCLGGSTTINNAICLDLPADVLDDWREFGARIDEPALLRSFDRVRDTIGAKPLFDAADPPGAPIAGRNAAILLDGWQRHAAENPDVRSWSNGIFVKNKDRCLGCGYCNFGCPYGRKLSTVETYLPRAARHGARIIVDCHAVEIRRKGRRATSVVCERRDGRVLNVDAEAVVVSCGAIGSSVLLMKSGIKRNVGSRFSFNAATLMVARFDGQPVNGFDGTQMNAYVDGREYLLECHFDPPMVFAGSLPGWFDAHYERMKAYPHLACAGVLIGTRPDARVQRWSLLRQLLGPVDYTMHSNDLARLKRGMARLAEVYFAAGAETVYPATFVDIPLDRDRFGSQPDELRAVIDRTVQKPDDLTLSTAHPQGGNPMSDNRSVGVVDSQFRVHGLDNLYVCDASVFSSSARVNPQLTIMAMADYFAHLGVV</sequence>